<dbReference type="GO" id="GO:0003677">
    <property type="term" value="F:DNA binding"/>
    <property type="evidence" value="ECO:0007669"/>
    <property type="project" value="InterPro"/>
</dbReference>
<dbReference type="GO" id="GO:0046983">
    <property type="term" value="F:protein dimerization activity"/>
    <property type="evidence" value="ECO:0007669"/>
    <property type="project" value="InterPro"/>
</dbReference>
<gene>
    <name evidence="3" type="ORF">KCX74_13370</name>
</gene>
<dbReference type="InterPro" id="IPR010981">
    <property type="entry name" value="SinR/SinI_dimer_dom"/>
</dbReference>
<organism evidence="3 4">
    <name type="scientific">Virgibacillus salarius</name>
    <dbReference type="NCBI Taxonomy" id="447199"/>
    <lineage>
        <taxon>Bacteria</taxon>
        <taxon>Bacillati</taxon>
        <taxon>Bacillota</taxon>
        <taxon>Bacilli</taxon>
        <taxon>Bacillales</taxon>
        <taxon>Bacillaceae</taxon>
        <taxon>Virgibacillus</taxon>
    </lineage>
</organism>
<dbReference type="InterPro" id="IPR036281">
    <property type="entry name" value="SinR/SinI_dimer_dom_sf"/>
</dbReference>
<protein>
    <submittedName>
        <fullName evidence="3">Anti-repressor SinI family protein</fullName>
    </submittedName>
</protein>
<feature type="domain" description="Sin" evidence="2">
    <location>
        <begin position="1"/>
        <end position="36"/>
    </location>
</feature>
<evidence type="ECO:0000259" key="2">
    <source>
        <dbReference type="PROSITE" id="PS51500"/>
    </source>
</evidence>
<dbReference type="Gene3D" id="1.10.1660.10">
    <property type="match status" value="1"/>
</dbReference>
<dbReference type="InterPro" id="IPR000551">
    <property type="entry name" value="MerR-type_HTH_dom"/>
</dbReference>
<evidence type="ECO:0000313" key="3">
    <source>
        <dbReference type="EMBL" id="MBR7797027.1"/>
    </source>
</evidence>
<dbReference type="SUPFAM" id="SSF47406">
    <property type="entry name" value="SinR repressor dimerisation domain-like"/>
    <property type="match status" value="1"/>
</dbReference>
<dbReference type="Proteomes" id="UP000675284">
    <property type="component" value="Unassembled WGS sequence"/>
</dbReference>
<dbReference type="PROSITE" id="PS51500">
    <property type="entry name" value="SIN"/>
    <property type="match status" value="1"/>
</dbReference>
<dbReference type="AlphaFoldDB" id="A0A941IC48"/>
<evidence type="ECO:0000259" key="1">
    <source>
        <dbReference type="PROSITE" id="PS50937"/>
    </source>
</evidence>
<reference evidence="3" key="1">
    <citation type="submission" date="2021-04" db="EMBL/GenBank/DDBJ databases">
        <title>Isolation and polyphasic classification of algal microorganism.</title>
        <authorList>
            <person name="Wang S."/>
        </authorList>
    </citation>
    <scope>NUCLEOTIDE SEQUENCE</scope>
    <source>
        <strain evidence="3">720a</strain>
    </source>
</reference>
<proteinExistence type="predicted"/>
<dbReference type="EMBL" id="JAGSOT010000041">
    <property type="protein sequence ID" value="MBR7797027.1"/>
    <property type="molecule type" value="Genomic_DNA"/>
</dbReference>
<dbReference type="RefSeq" id="WP_121605940.1">
    <property type="nucleotide sequence ID" value="NZ_BAAACY010000042.1"/>
</dbReference>
<evidence type="ECO:0000313" key="4">
    <source>
        <dbReference type="Proteomes" id="UP000675284"/>
    </source>
</evidence>
<keyword evidence="4" id="KW-1185">Reference proteome</keyword>
<dbReference type="GO" id="GO:0006355">
    <property type="term" value="P:regulation of DNA-templated transcription"/>
    <property type="evidence" value="ECO:0007669"/>
    <property type="project" value="InterPro"/>
</dbReference>
<accession>A0A941IC48</accession>
<sequence>MIKQISLDSEWVDLIRQAKTLGIPLEEIRDFLHQSENKNKV</sequence>
<comment type="caution">
    <text evidence="3">The sequence shown here is derived from an EMBL/GenBank/DDBJ whole genome shotgun (WGS) entry which is preliminary data.</text>
</comment>
<dbReference type="PROSITE" id="PS50937">
    <property type="entry name" value="HTH_MERR_2"/>
    <property type="match status" value="1"/>
</dbReference>
<dbReference type="Pfam" id="PF08671">
    <property type="entry name" value="SinI"/>
    <property type="match status" value="1"/>
</dbReference>
<name>A0A941IC48_9BACI</name>
<feature type="domain" description="HTH merR-type" evidence="1">
    <location>
        <begin position="10"/>
        <end position="34"/>
    </location>
</feature>